<keyword evidence="3" id="KW-1185">Reference proteome</keyword>
<evidence type="ECO:0000313" key="2">
    <source>
        <dbReference type="EMBL" id="QNT69363.1"/>
    </source>
</evidence>
<dbReference type="KEGG" id="dvn:HQ394_08580"/>
<sequence length="204" mass="22558">MQSRHKVLFGACEEIYDFSKEIDQSALVDPLSLASVDVFVDKAQSLLTSRAKLLFAIGIVCALPAVALLLYVSYRLYHTPLSSITENTNPLDGYILTIIALKSTTTSAFAAGAVYVLVSMAKAFLHEATVLFNRRHALRFGRLYLYIKKGDVSLDEIQRVFKWNDEFATAFKEIKVDGIAKTIAGQLADAPKALFETMTRAGKK</sequence>
<dbReference type="AlphaFoldDB" id="A0A7H1N0X7"/>
<keyword evidence="1" id="KW-0812">Transmembrane</keyword>
<dbReference type="EMBL" id="CP053923">
    <property type="protein sequence ID" value="QNT69363.1"/>
    <property type="molecule type" value="Genomic_DNA"/>
</dbReference>
<accession>A0A7H1N0X7</accession>
<feature type="transmembrane region" description="Helical" evidence="1">
    <location>
        <begin position="53"/>
        <end position="74"/>
    </location>
</feature>
<gene>
    <name evidence="2" type="ORF">HQ394_08580</name>
</gene>
<keyword evidence="1" id="KW-0472">Membrane</keyword>
<organism evidence="2 3">
    <name type="scientific">Defluviicoccus vanus</name>
    <dbReference type="NCBI Taxonomy" id="111831"/>
    <lineage>
        <taxon>Bacteria</taxon>
        <taxon>Pseudomonadati</taxon>
        <taxon>Pseudomonadota</taxon>
        <taxon>Alphaproteobacteria</taxon>
        <taxon>Rhodospirillales</taxon>
        <taxon>Rhodospirillaceae</taxon>
        <taxon>Defluviicoccus</taxon>
    </lineage>
</organism>
<evidence type="ECO:0000313" key="3">
    <source>
        <dbReference type="Proteomes" id="UP000516369"/>
    </source>
</evidence>
<evidence type="ECO:0000256" key="1">
    <source>
        <dbReference type="SAM" id="Phobius"/>
    </source>
</evidence>
<protein>
    <submittedName>
        <fullName evidence="2">Uncharacterized protein</fullName>
    </submittedName>
</protein>
<keyword evidence="1" id="KW-1133">Transmembrane helix</keyword>
<proteinExistence type="predicted"/>
<name>A0A7H1N0X7_9PROT</name>
<feature type="transmembrane region" description="Helical" evidence="1">
    <location>
        <begin position="94"/>
        <end position="118"/>
    </location>
</feature>
<reference evidence="2 3" key="1">
    <citation type="submission" date="2020-05" db="EMBL/GenBank/DDBJ databases">
        <title>Complete closed genome sequence of Defluviicoccus vanus.</title>
        <authorList>
            <person name="Bessarab I."/>
            <person name="Arumugam K."/>
            <person name="Maszenan A.M."/>
            <person name="Seviour R.J."/>
            <person name="Williams R.B."/>
        </authorList>
    </citation>
    <scope>NUCLEOTIDE SEQUENCE [LARGE SCALE GENOMIC DNA]</scope>
    <source>
        <strain evidence="2 3">Ben 114</strain>
    </source>
</reference>
<dbReference type="Proteomes" id="UP000516369">
    <property type="component" value="Chromosome"/>
</dbReference>